<evidence type="ECO:0000256" key="4">
    <source>
        <dbReference type="ARBA" id="ARBA00008661"/>
    </source>
</evidence>
<evidence type="ECO:0000256" key="11">
    <source>
        <dbReference type="ARBA" id="ARBA00023136"/>
    </source>
</evidence>
<keyword evidence="8" id="KW-0735">Signal-anchor</keyword>
<dbReference type="GO" id="GO:0008378">
    <property type="term" value="F:galactosyltransferase activity"/>
    <property type="evidence" value="ECO:0007669"/>
    <property type="project" value="TreeGrafter"/>
</dbReference>
<evidence type="ECO:0000256" key="5">
    <source>
        <dbReference type="ARBA" id="ARBA00022676"/>
    </source>
</evidence>
<comment type="pathway">
    <text evidence="3">Protein modification; protein glycosylation.</text>
</comment>
<dbReference type="InterPro" id="IPR002659">
    <property type="entry name" value="Glyco_trans_31"/>
</dbReference>
<name>A0A833QYH3_9POAL</name>
<evidence type="ECO:0000256" key="9">
    <source>
        <dbReference type="ARBA" id="ARBA00022989"/>
    </source>
</evidence>
<dbReference type="UniPathway" id="UPA00378"/>
<protein>
    <recommendedName>
        <fullName evidence="13">Hexosyltransferase</fullName>
        <ecNumber evidence="13">2.4.1.-</ecNumber>
    </recommendedName>
</protein>
<comment type="caution">
    <text evidence="14">The sequence shown here is derived from an EMBL/GenBank/DDBJ whole genome shotgun (WGS) entry which is preliminary data.</text>
</comment>
<proteinExistence type="inferred from homology"/>
<accession>A0A833QYH3</accession>
<keyword evidence="9" id="KW-1133">Transmembrane helix</keyword>
<dbReference type="EMBL" id="SWLB01000005">
    <property type="protein sequence ID" value="KAF3338375.1"/>
    <property type="molecule type" value="Genomic_DNA"/>
</dbReference>
<dbReference type="AlphaFoldDB" id="A0A833QYH3"/>
<gene>
    <name evidence="14" type="ORF">FCM35_KLT17212</name>
</gene>
<evidence type="ECO:0000313" key="14">
    <source>
        <dbReference type="EMBL" id="KAF3338375.1"/>
    </source>
</evidence>
<evidence type="ECO:0000313" key="15">
    <source>
        <dbReference type="Proteomes" id="UP000623129"/>
    </source>
</evidence>
<dbReference type="Gene3D" id="3.90.550.50">
    <property type="match status" value="1"/>
</dbReference>
<comment type="similarity">
    <text evidence="4 13">Belongs to the glycosyltransferase 31 family.</text>
</comment>
<comment type="cofactor">
    <cofactor evidence="1 13">
        <name>Mn(2+)</name>
        <dbReference type="ChEBI" id="CHEBI:29035"/>
    </cofactor>
</comment>
<evidence type="ECO:0000256" key="8">
    <source>
        <dbReference type="ARBA" id="ARBA00022968"/>
    </source>
</evidence>
<evidence type="ECO:0000256" key="3">
    <source>
        <dbReference type="ARBA" id="ARBA00004922"/>
    </source>
</evidence>
<comment type="subcellular location">
    <subcellularLocation>
        <location evidence="2 13">Golgi apparatus membrane</location>
        <topology evidence="2 13">Single-pass type II membrane protein</topology>
    </subcellularLocation>
</comment>
<keyword evidence="12 13" id="KW-0464">Manganese</keyword>
<evidence type="ECO:0000256" key="6">
    <source>
        <dbReference type="ARBA" id="ARBA00022679"/>
    </source>
</evidence>
<keyword evidence="7" id="KW-0812">Transmembrane</keyword>
<keyword evidence="5 13" id="KW-0328">Glycosyltransferase</keyword>
<dbReference type="PANTHER" id="PTHR11214">
    <property type="entry name" value="BETA-1,3-N-ACETYLGLUCOSAMINYLTRANSFERASE"/>
    <property type="match status" value="1"/>
</dbReference>
<dbReference type="EC" id="2.4.1.-" evidence="13"/>
<dbReference type="GO" id="GO:0000139">
    <property type="term" value="C:Golgi membrane"/>
    <property type="evidence" value="ECO:0007669"/>
    <property type="project" value="UniProtKB-SubCell"/>
</dbReference>
<sequence length="162" mass="18381">MLKVPRIAPDKLVDLFIGVVSAANNFKRRMAVRRTWMQHEEVRSARAVVRFFVGLHKNGVVNEELWNEAITYRDIQILPFVDYYELLISKTIAICIYRIAAPYARQTGGVSARYVMKTDDDAFVRVDSILSALKNINITSGLLYGRINDEFGPDRNNKASGA</sequence>
<evidence type="ECO:0000256" key="12">
    <source>
        <dbReference type="ARBA" id="ARBA00023211"/>
    </source>
</evidence>
<dbReference type="PANTHER" id="PTHR11214:SF133">
    <property type="entry name" value="OS02G0577300 PROTEIN"/>
    <property type="match status" value="1"/>
</dbReference>
<evidence type="ECO:0000256" key="10">
    <source>
        <dbReference type="ARBA" id="ARBA00023034"/>
    </source>
</evidence>
<dbReference type="OrthoDB" id="2139606at2759"/>
<dbReference type="Proteomes" id="UP000623129">
    <property type="component" value="Unassembled WGS sequence"/>
</dbReference>
<keyword evidence="10 13" id="KW-0333">Golgi apparatus</keyword>
<organism evidence="14 15">
    <name type="scientific">Carex littledalei</name>
    <dbReference type="NCBI Taxonomy" id="544730"/>
    <lineage>
        <taxon>Eukaryota</taxon>
        <taxon>Viridiplantae</taxon>
        <taxon>Streptophyta</taxon>
        <taxon>Embryophyta</taxon>
        <taxon>Tracheophyta</taxon>
        <taxon>Spermatophyta</taxon>
        <taxon>Magnoliopsida</taxon>
        <taxon>Liliopsida</taxon>
        <taxon>Poales</taxon>
        <taxon>Cyperaceae</taxon>
        <taxon>Cyperoideae</taxon>
        <taxon>Cariceae</taxon>
        <taxon>Carex</taxon>
        <taxon>Carex subgen. Euthyceras</taxon>
    </lineage>
</organism>
<evidence type="ECO:0000256" key="1">
    <source>
        <dbReference type="ARBA" id="ARBA00001936"/>
    </source>
</evidence>
<reference evidence="14" key="1">
    <citation type="submission" date="2020-01" db="EMBL/GenBank/DDBJ databases">
        <title>Genome sequence of Kobresia littledalei, the first chromosome-level genome in the family Cyperaceae.</title>
        <authorList>
            <person name="Qu G."/>
        </authorList>
    </citation>
    <scope>NUCLEOTIDE SEQUENCE</scope>
    <source>
        <strain evidence="14">C.B.Clarke</strain>
        <tissue evidence="14">Leaf</tissue>
    </source>
</reference>
<evidence type="ECO:0000256" key="13">
    <source>
        <dbReference type="RuleBase" id="RU363063"/>
    </source>
</evidence>
<evidence type="ECO:0000256" key="7">
    <source>
        <dbReference type="ARBA" id="ARBA00022692"/>
    </source>
</evidence>
<evidence type="ECO:0000256" key="2">
    <source>
        <dbReference type="ARBA" id="ARBA00004323"/>
    </source>
</evidence>
<keyword evidence="6 14" id="KW-0808">Transferase</keyword>
<keyword evidence="11" id="KW-0472">Membrane</keyword>
<keyword evidence="15" id="KW-1185">Reference proteome</keyword>
<dbReference type="Pfam" id="PF01762">
    <property type="entry name" value="Galactosyl_T"/>
    <property type="match status" value="1"/>
</dbReference>